<name>A0AC35U073_9BILA</name>
<organism evidence="1 2">
    <name type="scientific">Rhabditophanes sp. KR3021</name>
    <dbReference type="NCBI Taxonomy" id="114890"/>
    <lineage>
        <taxon>Eukaryota</taxon>
        <taxon>Metazoa</taxon>
        <taxon>Ecdysozoa</taxon>
        <taxon>Nematoda</taxon>
        <taxon>Chromadorea</taxon>
        <taxon>Rhabditida</taxon>
        <taxon>Tylenchina</taxon>
        <taxon>Panagrolaimomorpha</taxon>
        <taxon>Strongyloidoidea</taxon>
        <taxon>Alloionematidae</taxon>
        <taxon>Rhabditophanes</taxon>
    </lineage>
</organism>
<dbReference type="WBParaSite" id="RSKR_0000595500.1">
    <property type="protein sequence ID" value="RSKR_0000595500.1"/>
    <property type="gene ID" value="RSKR_0000595500"/>
</dbReference>
<evidence type="ECO:0000313" key="1">
    <source>
        <dbReference type="Proteomes" id="UP000095286"/>
    </source>
</evidence>
<evidence type="ECO:0000313" key="2">
    <source>
        <dbReference type="WBParaSite" id="RSKR_0000595500.1"/>
    </source>
</evidence>
<protein>
    <submittedName>
        <fullName evidence="2">Decaprenyl-diphosphate synthase subunit 2</fullName>
    </submittedName>
</protein>
<accession>A0AC35U073</accession>
<dbReference type="Proteomes" id="UP000095286">
    <property type="component" value="Unplaced"/>
</dbReference>
<proteinExistence type="predicted"/>
<reference evidence="2" key="1">
    <citation type="submission" date="2016-11" db="UniProtKB">
        <authorList>
            <consortium name="WormBaseParasite"/>
        </authorList>
    </citation>
    <scope>IDENTIFICATION</scope>
    <source>
        <strain evidence="2">KR3021</strain>
    </source>
</reference>
<sequence length="400" mass="43745">MLLNKINFNMCLLTKAVVVNKSAVRLLSPSPWIQNKGAAANLKLETTADGIAMPHFITTKLEDLQSEIVMSLLTHDEATTISGLSAGLIGTSFGKNLEQMAKHYFNQGGKLFRPKVSLLMGNACNQFGGSEELISQNQYRIAVVSEMIHTASLVHDDVIDKSDTRRGTPTVNSLWGNKMAVLVGDYILAKATQVLCSIGDPQVISTMAKIIEDLVQGEFMQMTGNNTGNAPTKEVAETRFQHYMIKNFYKTGSLFAHSCKSAAMLAGCQDSNINNAFEYGRNLGLAFQLIDDVLDFSATSAILGKPAANDLKQGLATGPVLYAAQQYPELNLLINRKFSEEGDVKRAWEIVMNSDGLVKTKELAEKHCLVAVKLARAFPNGHQMSERLADLAINQITRQK</sequence>